<dbReference type="EMBL" id="BAABUJ010000019">
    <property type="protein sequence ID" value="GAA5801638.1"/>
    <property type="molecule type" value="Genomic_DNA"/>
</dbReference>
<name>A0ABP9Y4Y3_9FUNG</name>
<accession>A0ABP9Y4Y3</accession>
<reference evidence="2 3" key="1">
    <citation type="submission" date="2024-04" db="EMBL/GenBank/DDBJ databases">
        <title>genome sequences of Mucor flavus KT1a and Helicostylum pulchrum KT1b strains isolation_sourced from the surface of a dry-aged beef.</title>
        <authorList>
            <person name="Toyotome T."/>
            <person name="Hosono M."/>
            <person name="Torimaru M."/>
            <person name="Fukuda K."/>
            <person name="Mikami N."/>
        </authorList>
    </citation>
    <scope>NUCLEOTIDE SEQUENCE [LARGE SCALE GENOMIC DNA]</scope>
    <source>
        <strain evidence="2 3">KT1b</strain>
    </source>
</reference>
<proteinExistence type="predicted"/>
<dbReference type="Proteomes" id="UP001476247">
    <property type="component" value="Unassembled WGS sequence"/>
</dbReference>
<keyword evidence="1" id="KW-0175">Coiled coil</keyword>
<sequence length="159" mass="18166">MDSSMAEQLKSKQPAKLAIGGKRDLSLLLAITPEKVCQRIEHLLRTQSLFHLHPEPEQLDSIRQLIKRLKHPYNPDHINALLQNLIDSFSPTLPAPATDAIDPEKEKVITEFYKHRKAKVVDLKARRQELEAKCEKSETVLVHRIQELNQEQVVQSALA</sequence>
<keyword evidence="3" id="KW-1185">Reference proteome</keyword>
<evidence type="ECO:0000313" key="2">
    <source>
        <dbReference type="EMBL" id="GAA5801638.1"/>
    </source>
</evidence>
<feature type="coiled-coil region" evidence="1">
    <location>
        <begin position="113"/>
        <end position="140"/>
    </location>
</feature>
<organism evidence="2 3">
    <name type="scientific">Helicostylum pulchrum</name>
    <dbReference type="NCBI Taxonomy" id="562976"/>
    <lineage>
        <taxon>Eukaryota</taxon>
        <taxon>Fungi</taxon>
        <taxon>Fungi incertae sedis</taxon>
        <taxon>Mucoromycota</taxon>
        <taxon>Mucoromycotina</taxon>
        <taxon>Mucoromycetes</taxon>
        <taxon>Mucorales</taxon>
        <taxon>Mucorineae</taxon>
        <taxon>Mucoraceae</taxon>
        <taxon>Helicostylum</taxon>
    </lineage>
</organism>
<gene>
    <name evidence="2" type="ORF">HPULCUR_007086</name>
</gene>
<evidence type="ECO:0000313" key="3">
    <source>
        <dbReference type="Proteomes" id="UP001476247"/>
    </source>
</evidence>
<comment type="caution">
    <text evidence="2">The sequence shown here is derived from an EMBL/GenBank/DDBJ whole genome shotgun (WGS) entry which is preliminary data.</text>
</comment>
<protein>
    <submittedName>
        <fullName evidence="2">Uncharacterized protein</fullName>
    </submittedName>
</protein>
<evidence type="ECO:0000256" key="1">
    <source>
        <dbReference type="SAM" id="Coils"/>
    </source>
</evidence>